<dbReference type="SUPFAM" id="SSF53187">
    <property type="entry name" value="Zn-dependent exopeptidases"/>
    <property type="match status" value="1"/>
</dbReference>
<dbReference type="InterPro" id="IPR007484">
    <property type="entry name" value="Peptidase_M28"/>
</dbReference>
<evidence type="ECO:0000313" key="4">
    <source>
        <dbReference type="EMBL" id="QDV06275.1"/>
    </source>
</evidence>
<dbReference type="GO" id="GO:0008235">
    <property type="term" value="F:metalloexopeptidase activity"/>
    <property type="evidence" value="ECO:0007669"/>
    <property type="project" value="InterPro"/>
</dbReference>
<dbReference type="Proteomes" id="UP000320390">
    <property type="component" value="Chromosome"/>
</dbReference>
<dbReference type="Pfam" id="PF04389">
    <property type="entry name" value="Peptidase_M28"/>
    <property type="match status" value="1"/>
</dbReference>
<keyword evidence="4" id="KW-0031">Aminopeptidase</keyword>
<feature type="domain" description="Peptidase M28" evidence="3">
    <location>
        <begin position="137"/>
        <end position="350"/>
    </location>
</feature>
<keyword evidence="2" id="KW-0472">Membrane</keyword>
<dbReference type="AlphaFoldDB" id="A0A518EQD7"/>
<accession>A0A518EQD7</accession>
<keyword evidence="2" id="KW-0812">Transmembrane</keyword>
<gene>
    <name evidence="4" type="primary">ywaD_1</name>
    <name evidence="4" type="ORF">Poly30_17830</name>
</gene>
<keyword evidence="2" id="KW-1133">Transmembrane helix</keyword>
<evidence type="ECO:0000256" key="2">
    <source>
        <dbReference type="SAM" id="Phobius"/>
    </source>
</evidence>
<keyword evidence="4" id="KW-0645">Protease</keyword>
<dbReference type="EMBL" id="CP036434">
    <property type="protein sequence ID" value="QDV06275.1"/>
    <property type="molecule type" value="Genomic_DNA"/>
</dbReference>
<reference evidence="4 5" key="1">
    <citation type="submission" date="2019-02" db="EMBL/GenBank/DDBJ databases">
        <title>Deep-cultivation of Planctomycetes and their phenomic and genomic characterization uncovers novel biology.</title>
        <authorList>
            <person name="Wiegand S."/>
            <person name="Jogler M."/>
            <person name="Boedeker C."/>
            <person name="Pinto D."/>
            <person name="Vollmers J."/>
            <person name="Rivas-Marin E."/>
            <person name="Kohn T."/>
            <person name="Peeters S.H."/>
            <person name="Heuer A."/>
            <person name="Rast P."/>
            <person name="Oberbeckmann S."/>
            <person name="Bunk B."/>
            <person name="Jeske O."/>
            <person name="Meyerdierks A."/>
            <person name="Storesund J.E."/>
            <person name="Kallscheuer N."/>
            <person name="Luecker S."/>
            <person name="Lage O.M."/>
            <person name="Pohl T."/>
            <person name="Merkel B.J."/>
            <person name="Hornburger P."/>
            <person name="Mueller R.-W."/>
            <person name="Bruemmer F."/>
            <person name="Labrenz M."/>
            <person name="Spormann A.M."/>
            <person name="Op den Camp H."/>
            <person name="Overmann J."/>
            <person name="Amann R."/>
            <person name="Jetten M.S.M."/>
            <person name="Mascher T."/>
            <person name="Medema M.H."/>
            <person name="Devos D.P."/>
            <person name="Kaster A.-K."/>
            <person name="Ovreas L."/>
            <person name="Rohde M."/>
            <person name="Galperin M.Y."/>
            <person name="Jogler C."/>
        </authorList>
    </citation>
    <scope>NUCLEOTIDE SEQUENCE [LARGE SCALE GENOMIC DNA]</scope>
    <source>
        <strain evidence="4 5">Poly30</strain>
    </source>
</reference>
<feature type="transmembrane region" description="Helical" evidence="2">
    <location>
        <begin position="32"/>
        <end position="50"/>
    </location>
</feature>
<dbReference type="PANTHER" id="PTHR12147">
    <property type="entry name" value="METALLOPEPTIDASE M28 FAMILY MEMBER"/>
    <property type="match status" value="1"/>
</dbReference>
<proteinExistence type="predicted"/>
<evidence type="ECO:0000259" key="3">
    <source>
        <dbReference type="Pfam" id="PF04389"/>
    </source>
</evidence>
<dbReference type="OrthoDB" id="9762302at2"/>
<feature type="region of interest" description="Disordered" evidence="1">
    <location>
        <begin position="1"/>
        <end position="23"/>
    </location>
</feature>
<dbReference type="Gene3D" id="3.40.630.10">
    <property type="entry name" value="Zn peptidases"/>
    <property type="match status" value="1"/>
</dbReference>
<evidence type="ECO:0000313" key="5">
    <source>
        <dbReference type="Proteomes" id="UP000320390"/>
    </source>
</evidence>
<dbReference type="PANTHER" id="PTHR12147:SF26">
    <property type="entry name" value="PEPTIDASE M28 DOMAIN-CONTAINING PROTEIN"/>
    <property type="match status" value="1"/>
</dbReference>
<dbReference type="EC" id="3.4.11.6" evidence="4"/>
<keyword evidence="5" id="KW-1185">Reference proteome</keyword>
<sequence>MPVDASDPISHEPDGASGPDAPRRSAWRHFRIRRGFVLTILALAGAGWFFSVRMPGRSFSGETAPATVPEQTLAEELAAHLHQLGRVIGARSLEHPVGLEAALVYLERQLTAHGYDPLRIPFEVAGQTTANLEVEIIGRTLPEEIVVVGAHYDGFYGVPAANDNGSGTAALLALAKRFAGAPCDRTLRFVFFTNEEPPHFQQDTMGSLVYARACRDRKDDIRAMWSLETLGYYTDEDGSQNYPSTILRAAYPSRGNFVAFVGNLLSSGLVRRTIGRFRALSEFPSEGASLPSAIAGVGWSDHWSFAQVGYRALMVTDTAVFRDPYYHTSEDLPERLDTESLARVTLGLAAVLEEFVSEDTEL</sequence>
<name>A0A518EQD7_9BACT</name>
<dbReference type="InterPro" id="IPR045175">
    <property type="entry name" value="M28_fam"/>
</dbReference>
<keyword evidence="4" id="KW-0378">Hydrolase</keyword>
<dbReference type="GO" id="GO:0004177">
    <property type="term" value="F:aminopeptidase activity"/>
    <property type="evidence" value="ECO:0007669"/>
    <property type="project" value="UniProtKB-KW"/>
</dbReference>
<organism evidence="4 5">
    <name type="scientific">Saltatorellus ferox</name>
    <dbReference type="NCBI Taxonomy" id="2528018"/>
    <lineage>
        <taxon>Bacteria</taxon>
        <taxon>Pseudomonadati</taxon>
        <taxon>Planctomycetota</taxon>
        <taxon>Planctomycetia</taxon>
        <taxon>Planctomycetia incertae sedis</taxon>
        <taxon>Saltatorellus</taxon>
    </lineage>
</organism>
<evidence type="ECO:0000256" key="1">
    <source>
        <dbReference type="SAM" id="MobiDB-lite"/>
    </source>
</evidence>
<dbReference type="GO" id="GO:0006508">
    <property type="term" value="P:proteolysis"/>
    <property type="evidence" value="ECO:0007669"/>
    <property type="project" value="InterPro"/>
</dbReference>
<protein>
    <submittedName>
        <fullName evidence="4">Aminopeptidase YwaD</fullName>
        <ecNumber evidence="4">3.4.11.6</ecNumber>
    </submittedName>
</protein>